<dbReference type="EMBL" id="CADCXV010000491">
    <property type="protein sequence ID" value="CAB0030495.1"/>
    <property type="molecule type" value="Genomic_DNA"/>
</dbReference>
<sequence length="166" mass="19750">MIGYFFILGAFRYFYNEKLASGCLAVIEQLESRGYEMDRRDVAKVAKFFLEHGLLDEPPEEAETPDWYDDKRIATITKRIKVIGLRAEETRKLYTYADYFKFARTLDWWRLPVAIRETCYAHLCRTMSRGFFRSWAVEGFTKLTNYRLPLECCNTIVDESFTHKEF</sequence>
<keyword evidence="2" id="KW-1185">Reference proteome</keyword>
<gene>
    <name evidence="1" type="ORF">TBRA_LOCUS2494</name>
</gene>
<accession>A0A6H5I2D5</accession>
<reference evidence="1 2" key="1">
    <citation type="submission" date="2020-02" db="EMBL/GenBank/DDBJ databases">
        <authorList>
            <person name="Ferguson B K."/>
        </authorList>
    </citation>
    <scope>NUCLEOTIDE SEQUENCE [LARGE SCALE GENOMIC DNA]</scope>
</reference>
<dbReference type="AlphaFoldDB" id="A0A6H5I2D5"/>
<name>A0A6H5I2D5_9HYME</name>
<dbReference type="Proteomes" id="UP000479190">
    <property type="component" value="Unassembled WGS sequence"/>
</dbReference>
<organism evidence="1 2">
    <name type="scientific">Trichogramma brassicae</name>
    <dbReference type="NCBI Taxonomy" id="86971"/>
    <lineage>
        <taxon>Eukaryota</taxon>
        <taxon>Metazoa</taxon>
        <taxon>Ecdysozoa</taxon>
        <taxon>Arthropoda</taxon>
        <taxon>Hexapoda</taxon>
        <taxon>Insecta</taxon>
        <taxon>Pterygota</taxon>
        <taxon>Neoptera</taxon>
        <taxon>Endopterygota</taxon>
        <taxon>Hymenoptera</taxon>
        <taxon>Apocrita</taxon>
        <taxon>Proctotrupomorpha</taxon>
        <taxon>Chalcidoidea</taxon>
        <taxon>Trichogrammatidae</taxon>
        <taxon>Trichogramma</taxon>
    </lineage>
</organism>
<protein>
    <submittedName>
        <fullName evidence="1">Uncharacterized protein</fullName>
    </submittedName>
</protein>
<proteinExistence type="predicted"/>
<evidence type="ECO:0000313" key="2">
    <source>
        <dbReference type="Proteomes" id="UP000479190"/>
    </source>
</evidence>
<evidence type="ECO:0000313" key="1">
    <source>
        <dbReference type="EMBL" id="CAB0030495.1"/>
    </source>
</evidence>